<dbReference type="Proteomes" id="UP001583177">
    <property type="component" value="Unassembled WGS sequence"/>
</dbReference>
<gene>
    <name evidence="9" type="ORF">Daus18300_005042</name>
</gene>
<keyword evidence="10" id="KW-1185">Reference proteome</keyword>
<evidence type="ECO:0000256" key="3">
    <source>
        <dbReference type="ARBA" id="ARBA00022989"/>
    </source>
</evidence>
<evidence type="ECO:0000313" key="9">
    <source>
        <dbReference type="EMBL" id="KAL1870722.1"/>
    </source>
</evidence>
<comment type="similarity">
    <text evidence="5">Belongs to the SAT4 family.</text>
</comment>
<feature type="transmembrane region" description="Helical" evidence="7">
    <location>
        <begin position="29"/>
        <end position="50"/>
    </location>
</feature>
<feature type="transmembrane region" description="Helical" evidence="7">
    <location>
        <begin position="139"/>
        <end position="157"/>
    </location>
</feature>
<sequence length="233" mass="26125">MSDGYTDVPFEDLIPPPAQVDDTHRGTSVAAAIIVLGILTHIVVIARLCQRYASRNMGADDYAIILVLPLYLGWTAMAAFFYLHSGLGKQIGDITYGEFIMFFKETFAAAWIYPAMTAAIRVSVILFYRRIFARGNKFYSLFISSMLVLQAAYVVVFEITPGFSCRPIWDGWDPILRLTSCNSFYIYQTEALYSVSLVFDVVLLVFPIYAVWKLQMPLKKRLGVAVILALGAV</sequence>
<dbReference type="EMBL" id="JAWRVE010000036">
    <property type="protein sequence ID" value="KAL1870722.1"/>
    <property type="molecule type" value="Genomic_DNA"/>
</dbReference>
<comment type="caution">
    <text evidence="9">The sequence shown here is derived from an EMBL/GenBank/DDBJ whole genome shotgun (WGS) entry which is preliminary data.</text>
</comment>
<feature type="region of interest" description="Disordered" evidence="6">
    <location>
        <begin position="1"/>
        <end position="22"/>
    </location>
</feature>
<dbReference type="PANTHER" id="PTHR33048:SF160">
    <property type="entry name" value="SAT4 FAMILY MEMBRANE PROTEIN"/>
    <property type="match status" value="1"/>
</dbReference>
<accession>A0ABR3X481</accession>
<evidence type="ECO:0000256" key="6">
    <source>
        <dbReference type="SAM" id="MobiDB-lite"/>
    </source>
</evidence>
<evidence type="ECO:0000256" key="2">
    <source>
        <dbReference type="ARBA" id="ARBA00022692"/>
    </source>
</evidence>
<organism evidence="9 10">
    <name type="scientific">Diaporthe australafricana</name>
    <dbReference type="NCBI Taxonomy" id="127596"/>
    <lineage>
        <taxon>Eukaryota</taxon>
        <taxon>Fungi</taxon>
        <taxon>Dikarya</taxon>
        <taxon>Ascomycota</taxon>
        <taxon>Pezizomycotina</taxon>
        <taxon>Sordariomycetes</taxon>
        <taxon>Sordariomycetidae</taxon>
        <taxon>Diaporthales</taxon>
        <taxon>Diaporthaceae</taxon>
        <taxon>Diaporthe</taxon>
    </lineage>
</organism>
<evidence type="ECO:0000256" key="4">
    <source>
        <dbReference type="ARBA" id="ARBA00023136"/>
    </source>
</evidence>
<evidence type="ECO:0000256" key="7">
    <source>
        <dbReference type="SAM" id="Phobius"/>
    </source>
</evidence>
<feature type="transmembrane region" description="Helical" evidence="7">
    <location>
        <begin position="192"/>
        <end position="212"/>
    </location>
</feature>
<keyword evidence="2 7" id="KW-0812">Transmembrane</keyword>
<evidence type="ECO:0000256" key="1">
    <source>
        <dbReference type="ARBA" id="ARBA00004141"/>
    </source>
</evidence>
<dbReference type="InterPro" id="IPR052337">
    <property type="entry name" value="SAT4-like"/>
</dbReference>
<keyword evidence="4 7" id="KW-0472">Membrane</keyword>
<name>A0ABR3X481_9PEZI</name>
<keyword evidence="3 7" id="KW-1133">Transmembrane helix</keyword>
<protein>
    <recommendedName>
        <fullName evidence="8">Rhodopsin domain-containing protein</fullName>
    </recommendedName>
</protein>
<evidence type="ECO:0000313" key="10">
    <source>
        <dbReference type="Proteomes" id="UP001583177"/>
    </source>
</evidence>
<comment type="subcellular location">
    <subcellularLocation>
        <location evidence="1">Membrane</location>
        <topology evidence="1">Multi-pass membrane protein</topology>
    </subcellularLocation>
</comment>
<proteinExistence type="inferred from homology"/>
<dbReference type="PANTHER" id="PTHR33048">
    <property type="entry name" value="PTH11-LIKE INTEGRAL MEMBRANE PROTEIN (AFU_ORTHOLOGUE AFUA_5G11245)"/>
    <property type="match status" value="1"/>
</dbReference>
<evidence type="ECO:0000259" key="8">
    <source>
        <dbReference type="Pfam" id="PF20684"/>
    </source>
</evidence>
<feature type="transmembrane region" description="Helical" evidence="7">
    <location>
        <begin position="108"/>
        <end position="127"/>
    </location>
</feature>
<feature type="transmembrane region" description="Helical" evidence="7">
    <location>
        <begin position="62"/>
        <end position="83"/>
    </location>
</feature>
<evidence type="ECO:0000256" key="5">
    <source>
        <dbReference type="ARBA" id="ARBA00038359"/>
    </source>
</evidence>
<reference evidence="9 10" key="1">
    <citation type="journal article" date="2024" name="IMA Fungus">
        <title>IMA Genome - F19 : A genome assembly and annotation guide to empower mycologists, including annotated draft genome sequences of Ceratocystis pirilliformis, Diaporthe australafricana, Fusarium ophioides, Paecilomyces lecythidis, and Sporothrix stenoceras.</title>
        <authorList>
            <person name="Aylward J."/>
            <person name="Wilson A.M."/>
            <person name="Visagie C.M."/>
            <person name="Spraker J."/>
            <person name="Barnes I."/>
            <person name="Buitendag C."/>
            <person name="Ceriani C."/>
            <person name="Del Mar Angel L."/>
            <person name="du Plessis D."/>
            <person name="Fuchs T."/>
            <person name="Gasser K."/>
            <person name="Kramer D."/>
            <person name="Li W."/>
            <person name="Munsamy K."/>
            <person name="Piso A."/>
            <person name="Price J.L."/>
            <person name="Sonnekus B."/>
            <person name="Thomas C."/>
            <person name="van der Nest A."/>
            <person name="van Dijk A."/>
            <person name="van Heerden A."/>
            <person name="van Vuuren N."/>
            <person name="Yilmaz N."/>
            <person name="Duong T.A."/>
            <person name="van der Merwe N.A."/>
            <person name="Wingfield M.J."/>
            <person name="Wingfield B.D."/>
        </authorList>
    </citation>
    <scope>NUCLEOTIDE SEQUENCE [LARGE SCALE GENOMIC DNA]</scope>
    <source>
        <strain evidence="9 10">CMW 18300</strain>
    </source>
</reference>
<feature type="domain" description="Rhodopsin" evidence="8">
    <location>
        <begin position="46"/>
        <end position="232"/>
    </location>
</feature>
<dbReference type="InterPro" id="IPR049326">
    <property type="entry name" value="Rhodopsin_dom_fungi"/>
</dbReference>
<dbReference type="Pfam" id="PF20684">
    <property type="entry name" value="Fung_rhodopsin"/>
    <property type="match status" value="1"/>
</dbReference>